<evidence type="ECO:0000313" key="3">
    <source>
        <dbReference type="EMBL" id="KAK7752275.1"/>
    </source>
</evidence>
<dbReference type="Proteomes" id="UP001320420">
    <property type="component" value="Unassembled WGS sequence"/>
</dbReference>
<dbReference type="AlphaFoldDB" id="A0AAN9UUA7"/>
<proteinExistence type="predicted"/>
<evidence type="ECO:0000256" key="1">
    <source>
        <dbReference type="SAM" id="MobiDB-lite"/>
    </source>
</evidence>
<evidence type="ECO:0000259" key="2">
    <source>
        <dbReference type="Pfam" id="PF20253"/>
    </source>
</evidence>
<feature type="compositionally biased region" description="Low complexity" evidence="1">
    <location>
        <begin position="668"/>
        <end position="683"/>
    </location>
</feature>
<gene>
    <name evidence="3" type="ORF">SLS62_005811</name>
</gene>
<dbReference type="PANTHER" id="PTHR38795:SF1">
    <property type="entry name" value="DUF6604 DOMAIN-CONTAINING PROTEIN"/>
    <property type="match status" value="1"/>
</dbReference>
<feature type="domain" description="DUF6604" evidence="2">
    <location>
        <begin position="3"/>
        <end position="247"/>
    </location>
</feature>
<comment type="caution">
    <text evidence="3">The sequence shown here is derived from an EMBL/GenBank/DDBJ whole genome shotgun (WGS) entry which is preliminary data.</text>
</comment>
<feature type="region of interest" description="Disordered" evidence="1">
    <location>
        <begin position="665"/>
        <end position="694"/>
    </location>
</feature>
<keyword evidence="4" id="KW-1185">Reference proteome</keyword>
<name>A0AAN9UUA7_9PEZI</name>
<evidence type="ECO:0000313" key="4">
    <source>
        <dbReference type="Proteomes" id="UP001320420"/>
    </source>
</evidence>
<dbReference type="Pfam" id="PF20253">
    <property type="entry name" value="DUF6604"/>
    <property type="match status" value="1"/>
</dbReference>
<sequence length="782" mass="87531">MARYKKETGIVTSWMVSSGREVRCHENLVAPGNNGGKKRNLATSNFEPLAAHLASSTKPSVTVPLSVMAALDGAIYIRRIFSNKLIQQREVEQTTPEEKQSDESHDHFTKVLEAVRRILTPIAETRMLSAGGSQRDNSLANAFAKLRVGGLSSPDAAVAMSLDEYMDTEPDYSNLSNRLSDDVVPEGHDSLEELGLLFKALLQDYSKLRTKVQEIWGRYSSGQLNLASAAVAVDMAIRLARQLEEHHREVFMSYACNIDQTSVEAWKTLARQLGTSNKAIKRIPASNIYFLLFYNQRQGLKPEHISNAARILAEGHTIEYDESKRPFMGVFATLSMLHFQVVSKRLAKSPEQILRARKDQFGECDIRKDTQNLSKAERSKYSHALLLEAIIESTLLEGSELPMDEFSRAATQLVKEERLDLWMVFAAQAYVDGCSALGRDIGRPLDQLQGFTEKSLDEAGIQLLREMLRSADLSRARWGSIQDTQLRETNEFLQALLDDPIAARKRATKGGVQSDEPFFLMRRQPLLCGLLLLISRCRMEEAGVLAESRIKGIFAMANLYSVCKHEGYLKDGQWVELERIIATQGSSAFFLDPSPQDDHRTYSRYYRRAAGAPAPHIRPDITSQPVKVVKQLGTLSWKLYYRFYHPQHRGPVTMTDGDLKKLAKEIRSSSPPSSSTTNPSSSSENQPQRKGPPELVQTLATALDREQTLMSCLYARVFIQATLVINEVEMRMAERRGGEVANNWDPVKVVDAVLANVPANLELAAGVLGEEMERYRVSEAGF</sequence>
<organism evidence="3 4">
    <name type="scientific">Diatrype stigma</name>
    <dbReference type="NCBI Taxonomy" id="117547"/>
    <lineage>
        <taxon>Eukaryota</taxon>
        <taxon>Fungi</taxon>
        <taxon>Dikarya</taxon>
        <taxon>Ascomycota</taxon>
        <taxon>Pezizomycotina</taxon>
        <taxon>Sordariomycetes</taxon>
        <taxon>Xylariomycetidae</taxon>
        <taxon>Xylariales</taxon>
        <taxon>Diatrypaceae</taxon>
        <taxon>Diatrype</taxon>
    </lineage>
</organism>
<dbReference type="PANTHER" id="PTHR38795">
    <property type="entry name" value="DUF6604 DOMAIN-CONTAINING PROTEIN"/>
    <property type="match status" value="1"/>
</dbReference>
<dbReference type="EMBL" id="JAKJXP020000040">
    <property type="protein sequence ID" value="KAK7752275.1"/>
    <property type="molecule type" value="Genomic_DNA"/>
</dbReference>
<protein>
    <recommendedName>
        <fullName evidence="2">DUF6604 domain-containing protein</fullName>
    </recommendedName>
</protein>
<accession>A0AAN9UUA7</accession>
<dbReference type="InterPro" id="IPR046539">
    <property type="entry name" value="DUF6604"/>
</dbReference>
<reference evidence="3 4" key="1">
    <citation type="submission" date="2024-02" db="EMBL/GenBank/DDBJ databases">
        <title>De novo assembly and annotation of 12 fungi associated with fruit tree decline syndrome in Ontario, Canada.</title>
        <authorList>
            <person name="Sulman M."/>
            <person name="Ellouze W."/>
            <person name="Ilyukhin E."/>
        </authorList>
    </citation>
    <scope>NUCLEOTIDE SEQUENCE [LARGE SCALE GENOMIC DNA]</scope>
    <source>
        <strain evidence="3 4">M11/M66-122</strain>
    </source>
</reference>